<dbReference type="EMBL" id="HG810766">
    <property type="protein sequence ID" value="CDO63120.1"/>
    <property type="molecule type" value="Genomic_DNA"/>
</dbReference>
<dbReference type="Proteomes" id="UP000027581">
    <property type="component" value="Unassembled WGS sequence"/>
</dbReference>
<dbReference type="VEuPathDB" id="PlasmoDB:PRG01_0523500"/>
<evidence type="ECO:0000313" key="3">
    <source>
        <dbReference type="Proteomes" id="UP000027581"/>
    </source>
</evidence>
<feature type="transmembrane region" description="Helical" evidence="1">
    <location>
        <begin position="78"/>
        <end position="98"/>
    </location>
</feature>
<sequence length="154" mass="18133">MKFCHFVNKFVASVGGVILVLYEFSQFYENYIPKYNDHVYIMDNSYIPFSTFFILSLSYMFLNIFSPSKNSISNSFKGLLGCFLITCSMFYFINQVIICSEYAKAESTKLRFSVYFCVFLFLYMFSLCIESYKNFSFTTSKYERKEPGTMKVEV</sequence>
<dbReference type="PhylomeDB" id="A0A060RPD7"/>
<gene>
    <name evidence="2" type="ORF">PRCDC_0523300</name>
</gene>
<keyword evidence="3" id="KW-1185">Reference proteome</keyword>
<feature type="transmembrane region" description="Helical" evidence="1">
    <location>
        <begin position="7"/>
        <end position="25"/>
    </location>
</feature>
<reference evidence="2" key="2">
    <citation type="submission" date="2014-05" db="EMBL/GenBank/DDBJ databases">
        <title>The genome sequences of chimpanzee malaria parasites reveal the path to human adaptation.</title>
        <authorList>
            <person name="Otto T.D."/>
            <person name="Rayner J.C."/>
            <person name="Boehme U."/>
            <person name="Pain A."/>
            <person name="Spottiswoode N."/>
            <person name="Sanders M."/>
            <person name="Quail M."/>
            <person name="Ollomo B."/>
            <person name="Renaud F."/>
            <person name="Thomas A.W."/>
            <person name="Prugnolle F."/>
            <person name="Conway D.J."/>
            <person name="Newbold C."/>
            <person name="Berriman M."/>
        </authorList>
    </citation>
    <scope>NUCLEOTIDE SEQUENCE [LARGE SCALE GENOMIC DNA]</scope>
    <source>
        <strain evidence="2">CDC</strain>
    </source>
</reference>
<reference evidence="2" key="1">
    <citation type="submission" date="2014-01" db="EMBL/GenBank/DDBJ databases">
        <authorList>
            <person name="Aslett M."/>
        </authorList>
    </citation>
    <scope>NUCLEOTIDE SEQUENCE</scope>
    <source>
        <strain evidence="2">CDC</strain>
    </source>
</reference>
<dbReference type="AlphaFoldDB" id="A0A060RPD7"/>
<accession>A0A060RPD7</accession>
<feature type="transmembrane region" description="Helical" evidence="1">
    <location>
        <begin position="110"/>
        <end position="129"/>
    </location>
</feature>
<keyword evidence="1" id="KW-0812">Transmembrane</keyword>
<organism evidence="2 3">
    <name type="scientific">Plasmodium reichenowi</name>
    <dbReference type="NCBI Taxonomy" id="5854"/>
    <lineage>
        <taxon>Eukaryota</taxon>
        <taxon>Sar</taxon>
        <taxon>Alveolata</taxon>
        <taxon>Apicomplexa</taxon>
        <taxon>Aconoidasida</taxon>
        <taxon>Haemosporida</taxon>
        <taxon>Plasmodiidae</taxon>
        <taxon>Plasmodium</taxon>
        <taxon>Plasmodium (Laverania)</taxon>
    </lineage>
</organism>
<evidence type="ECO:0000313" key="2">
    <source>
        <dbReference type="EMBL" id="CDO63120.1"/>
    </source>
</evidence>
<feature type="transmembrane region" description="Helical" evidence="1">
    <location>
        <begin position="45"/>
        <end position="66"/>
    </location>
</feature>
<evidence type="ECO:0000256" key="1">
    <source>
        <dbReference type="SAM" id="Phobius"/>
    </source>
</evidence>
<dbReference type="VEuPathDB" id="PlasmoDB:PRCDC_0523300"/>
<protein>
    <submittedName>
        <fullName evidence="2">Uncharacterized protein</fullName>
    </submittedName>
</protein>
<keyword evidence="1" id="KW-1133">Transmembrane helix</keyword>
<proteinExistence type="predicted"/>
<keyword evidence="1" id="KW-0472">Membrane</keyword>
<name>A0A060RPD7_PLARE</name>